<dbReference type="Pfam" id="PF00534">
    <property type="entry name" value="Glycos_transf_1"/>
    <property type="match status" value="2"/>
</dbReference>
<feature type="domain" description="Glycosyl transferase family 1" evidence="2">
    <location>
        <begin position="618"/>
        <end position="777"/>
    </location>
</feature>
<dbReference type="EMBL" id="JAADJS010000001">
    <property type="protein sequence ID" value="NGX85673.1"/>
    <property type="molecule type" value="Genomic_DNA"/>
</dbReference>
<dbReference type="Gene3D" id="3.40.50.2000">
    <property type="entry name" value="Glycogen Phosphorylase B"/>
    <property type="match status" value="3"/>
</dbReference>
<keyword evidence="5" id="KW-1185">Reference proteome</keyword>
<feature type="coiled-coil region" evidence="1">
    <location>
        <begin position="279"/>
        <end position="348"/>
    </location>
</feature>
<dbReference type="PANTHER" id="PTHR45947:SF13">
    <property type="entry name" value="TRANSFERASE"/>
    <property type="match status" value="1"/>
</dbReference>
<evidence type="ECO:0000259" key="2">
    <source>
        <dbReference type="Pfam" id="PF00534"/>
    </source>
</evidence>
<evidence type="ECO:0000256" key="1">
    <source>
        <dbReference type="SAM" id="Coils"/>
    </source>
</evidence>
<dbReference type="GO" id="GO:0016757">
    <property type="term" value="F:glycosyltransferase activity"/>
    <property type="evidence" value="ECO:0007669"/>
    <property type="project" value="InterPro"/>
</dbReference>
<protein>
    <submittedName>
        <fullName evidence="4">Glycosyltransferase</fullName>
    </submittedName>
</protein>
<dbReference type="RefSeq" id="WP_165057028.1">
    <property type="nucleotide sequence ID" value="NZ_JAADJS010000001.1"/>
</dbReference>
<dbReference type="InterPro" id="IPR050194">
    <property type="entry name" value="Glycosyltransferase_grp1"/>
</dbReference>
<proteinExistence type="predicted"/>
<name>A0A6M2AYU3_9GAMM</name>
<accession>A0A6M2AYU3</accession>
<dbReference type="Proteomes" id="UP000476696">
    <property type="component" value="Unassembled WGS sequence"/>
</dbReference>
<evidence type="ECO:0000313" key="5">
    <source>
        <dbReference type="Proteomes" id="UP000476696"/>
    </source>
</evidence>
<dbReference type="InterPro" id="IPR001296">
    <property type="entry name" value="Glyco_trans_1"/>
</dbReference>
<dbReference type="InterPro" id="IPR028098">
    <property type="entry name" value="Glyco_trans_4-like_N"/>
</dbReference>
<gene>
    <name evidence="4" type="ORF">GW579_01060</name>
</gene>
<comment type="caution">
    <text evidence="4">The sequence shown here is derived from an EMBL/GenBank/DDBJ whole genome shotgun (WGS) entry which is preliminary data.</text>
</comment>
<keyword evidence="1" id="KW-0175">Coiled coil</keyword>
<dbReference type="AlphaFoldDB" id="A0A6M2AYU3"/>
<evidence type="ECO:0000259" key="3">
    <source>
        <dbReference type="Pfam" id="PF13439"/>
    </source>
</evidence>
<dbReference type="SUPFAM" id="SSF53756">
    <property type="entry name" value="UDP-Glycosyltransferase/glycogen phosphorylase"/>
    <property type="match status" value="2"/>
</dbReference>
<sequence>MKKLYKLYEESTGKISDKWNIYFDAYDNIMAPYRNKAVTMLEIGVQNGGSLEAWSNYFAQAEKIIGCDIDELCGNLTYTDPRISVFVGDATSESTSKKITSFQPDFDIVIDDGSHTSPDIIRAFCKYFGTIKDGGVFIAEDLHCSYWENYEGGIYHPYSSISFFKRLVDIINHEHWGVDRASGSVLDEFKEHYQVDIDNELLSQIHSVEFINSICVVRKKGHEHNILGERYIAGVEESVVVGNKNYHKTFLNSPPQNDNIWSTMLHSPAAEWLEMNERLADLTARHEQSQHELEQLRTDNNTIQTKCHEVLADNADLHDLLDTANSTASHLQNRVSQLESRIIDLEKQINEIWKSKSWKITKPIRWFFTSLRRAKLLTRLIGPSIRRGGGISSTFRKAVGVYRRDGLAGIRSRLRTVAHHMPSENFVHPTYPILKEQITLPAEKILAPRVLIIGELSIPQCKKYRVLQKQEMFRQRGYECNILDWNDIAGAFEALQRHSVVIFYRVPGFESVMHVISEAKRLNIKTYWDVDDLIFDEEILRNSKTLKGLDSTVLKDLINGATLYRSTMLACDGGIASTPGLAKAMQEAGAKDVVIIENALDNQTMVTADKINNSDVSATKSDEYVRIVYGSGTNTHNIDFEEAAPAIAAVLAKYPNTKFRVIGQLDLPDYLSKYITQIEFFPTCTYEEYLVLLSECDISIAPLENYIFNDSKSNIKYIEASSLHIPSICSPRSAFTQAITHEENGYLCESESEWIHAFSSLIEDKQKRITIGEKAYQNVMSHYSPVSIAQDQVQPFIDHIFTEKRPQTILSVNCYYSPRSFGGATIVAQEINKQLRDSGKIVHVVTAFSDRDIASYQCKRYETDGMNAFGIGIPDNLSSRESFDNQNITSVFKDIVKVTKPDIVHFHCIQGMGVSMLDVCNQFNIPHVVTLHDAWWLSTNQFMIDKNGVYVGQAMIDAERETGNIANKHLHFLREKRVRGTLNTAAAILSPSKYFADFHIANGFKDVIINKNGVLKPKSTEHIRCGSTLRFGYVGGNTEVKGFHLIRKAFTKLTDQNVSLSIVDNTTNLGYSSFTKSDLDFFENTLLVPGYTQANIDDFFANIDVLLFPTQWKESFGLTVREALIRNVWVIVTDAGGVTEDIIEGENGFIIPLEDKGGALLAAINKTLDIYSTRYAQGKVVLPSNNITTFDQQAVELQGIFDGIISAKNPD</sequence>
<evidence type="ECO:0000313" key="4">
    <source>
        <dbReference type="EMBL" id="NGX85673.1"/>
    </source>
</evidence>
<dbReference type="Pfam" id="PF13439">
    <property type="entry name" value="Glyco_transf_4"/>
    <property type="match status" value="1"/>
</dbReference>
<dbReference type="PANTHER" id="PTHR45947">
    <property type="entry name" value="SULFOQUINOVOSYL TRANSFERASE SQD2"/>
    <property type="match status" value="1"/>
</dbReference>
<reference evidence="4 5" key="1">
    <citation type="submission" date="2020-03" db="EMBL/GenBank/DDBJ databases">
        <title>Rahnella aceri sp. nov., isoated from traditional Jeju Makgeolli.</title>
        <authorList>
            <person name="Kim I.S."/>
            <person name="Jeon D."/>
        </authorList>
    </citation>
    <scope>NUCLEOTIDE SEQUENCE [LARGE SCALE GENOMIC DNA]</scope>
    <source>
        <strain evidence="4 5">Lac-M11</strain>
    </source>
</reference>
<keyword evidence="4" id="KW-0808">Transferase</keyword>
<dbReference type="InterPro" id="IPR029063">
    <property type="entry name" value="SAM-dependent_MTases_sf"/>
</dbReference>
<dbReference type="CDD" id="cd03823">
    <property type="entry name" value="GT4_ExpE7-like"/>
    <property type="match status" value="1"/>
</dbReference>
<feature type="domain" description="Glycosyltransferase subfamily 4-like N-terminal" evidence="3">
    <location>
        <begin position="821"/>
        <end position="1013"/>
    </location>
</feature>
<dbReference type="SUPFAM" id="SSF53335">
    <property type="entry name" value="S-adenosyl-L-methionine-dependent methyltransferases"/>
    <property type="match status" value="1"/>
</dbReference>
<feature type="domain" description="Glycosyl transferase family 1" evidence="2">
    <location>
        <begin position="1031"/>
        <end position="1171"/>
    </location>
</feature>
<dbReference type="Gene3D" id="3.40.50.150">
    <property type="entry name" value="Vaccinia Virus protein VP39"/>
    <property type="match status" value="1"/>
</dbReference>
<organism evidence="4 5">
    <name type="scientific">Rahnella contaminans</name>
    <dbReference type="NCBI Taxonomy" id="2703882"/>
    <lineage>
        <taxon>Bacteria</taxon>
        <taxon>Pseudomonadati</taxon>
        <taxon>Pseudomonadota</taxon>
        <taxon>Gammaproteobacteria</taxon>
        <taxon>Enterobacterales</taxon>
        <taxon>Yersiniaceae</taxon>
        <taxon>Rahnella</taxon>
    </lineage>
</organism>